<comment type="caution">
    <text evidence="2">The sequence shown here is derived from an EMBL/GenBank/DDBJ whole genome shotgun (WGS) entry which is preliminary data.</text>
</comment>
<protein>
    <submittedName>
        <fullName evidence="2">Uncharacterized protein</fullName>
    </submittedName>
</protein>
<dbReference type="PROSITE" id="PS51257">
    <property type="entry name" value="PROKAR_LIPOPROTEIN"/>
    <property type="match status" value="1"/>
</dbReference>
<sequence length="218" mass="24083">MPKNKGRFLIILSSLFILMAVILTGCGDSRFQKDRGAVVLPENSGGARAGEEVNTRKSSLPATAPQSKQESNPGQKQKPSDSQVPVVRRPAEAGFYERQDSQGEVAVDVIWLTPEYLQARGLKMTPEQEQDLSANLVFNLALTTHSGDLRDFDFAEAIRLKVNGRDAGPGSWEFVNRDGHHPEGMIRFMAPGNEPPRELTLSINNLSGVPVREFKWQL</sequence>
<reference evidence="2 3" key="1">
    <citation type="submission" date="2018-03" db="EMBL/GenBank/DDBJ databases">
        <title>Genome sequence of Moorella stamsii DSM 26217.</title>
        <authorList>
            <person name="Poehlein A."/>
            <person name="Daniel R."/>
        </authorList>
    </citation>
    <scope>NUCLEOTIDE SEQUENCE [LARGE SCALE GENOMIC DNA]</scope>
    <source>
        <strain evidence="3">DSM 26217</strain>
    </source>
</reference>
<dbReference type="AlphaFoldDB" id="A0A9X7J0U4"/>
<proteinExistence type="predicted"/>
<feature type="compositionally biased region" description="Polar residues" evidence="1">
    <location>
        <begin position="56"/>
        <end position="83"/>
    </location>
</feature>
<dbReference type="Proteomes" id="UP000239430">
    <property type="component" value="Unassembled WGS sequence"/>
</dbReference>
<dbReference type="EMBL" id="PVXL01000078">
    <property type="protein sequence ID" value="PRR68886.1"/>
    <property type="molecule type" value="Genomic_DNA"/>
</dbReference>
<gene>
    <name evidence="2" type="ORF">MOST_31680</name>
</gene>
<feature type="region of interest" description="Disordered" evidence="1">
    <location>
        <begin position="41"/>
        <end position="87"/>
    </location>
</feature>
<organism evidence="2 3">
    <name type="scientific">Neomoorella stamsii</name>
    <dbReference type="NCBI Taxonomy" id="1266720"/>
    <lineage>
        <taxon>Bacteria</taxon>
        <taxon>Bacillati</taxon>
        <taxon>Bacillota</taxon>
        <taxon>Clostridia</taxon>
        <taxon>Neomoorellales</taxon>
        <taxon>Neomoorellaceae</taxon>
        <taxon>Neomoorella</taxon>
    </lineage>
</organism>
<evidence type="ECO:0000313" key="2">
    <source>
        <dbReference type="EMBL" id="PRR68886.1"/>
    </source>
</evidence>
<dbReference type="RefSeq" id="WP_054936665.1">
    <property type="nucleotide sequence ID" value="NZ_PVXL01000078.1"/>
</dbReference>
<keyword evidence="3" id="KW-1185">Reference proteome</keyword>
<evidence type="ECO:0000313" key="3">
    <source>
        <dbReference type="Proteomes" id="UP000239430"/>
    </source>
</evidence>
<name>A0A9X7J0U4_9FIRM</name>
<evidence type="ECO:0000256" key="1">
    <source>
        <dbReference type="SAM" id="MobiDB-lite"/>
    </source>
</evidence>
<accession>A0A9X7J0U4</accession>